<sequence>MALDSLEAQFEKCDLDDAPSNASTKTPYDERLLQSDEIRLLTVENGDGSFRLRMTLHKLQDGLEYDAISYVWGAAEASIEVSCNGTDLAVTPTIFEMLCHLDPSRSYWIDAICINQQDLEEKAVQIPLMHRIYSRAVFVLIWMGIPTMQSEKFMAEFPNLLENGRMWRSIVNQDLQPWIDVRDRQRWNDAQDLLITDKDLLHGMLYILKNEWFERLWTFQECVLAKHPIMLHGHLWINFDDFLIYAEDGWYPRDAYLNFSLIQAGIIDSSPKLWAACRTLKLFRENFEPRGVVPYNRIPYLLHTLRSRNAKEPVDRAWAITALFSETLRSKLDPLVDYSDNGRLNFWRTHVLFAKTVMVEEQTLALLSIPPTVERRPHSVPSWCPALDGTLKCGMLITGGWTEPTSIQNNAPLLQEVVEEADQALSNNALEQLSSLYASRKFISFDESNNYLNGCGHMVDTISEVVGCTRLQGCLDYIGSRDRSSRYSSNPIHAVNVDHYNRGLRLARRTIQNTRDDVDSIPSEYLMALALNTRLCGDATMAYEDAWPVFTDREHNDLEGFSAGRRSHAMLFYNTLIQLTGHSFFSTAGGRFGIATPGCKPGDKVCVFYGEDPLHILRWSELENRTDAIHGEGPAEFCGVAFIPHLMKPHEQEAARLGPDEIFVIG</sequence>
<dbReference type="RefSeq" id="XP_018390088.1">
    <property type="nucleotide sequence ID" value="XM_018524327.1"/>
</dbReference>
<dbReference type="Proteomes" id="UP000077248">
    <property type="component" value="Unassembled WGS sequence"/>
</dbReference>
<dbReference type="Pfam" id="PF06985">
    <property type="entry name" value="HET"/>
    <property type="match status" value="1"/>
</dbReference>
<dbReference type="EMBL" id="KV441471">
    <property type="protein sequence ID" value="OAG24667.1"/>
    <property type="molecule type" value="Genomic_DNA"/>
</dbReference>
<dbReference type="InterPro" id="IPR010730">
    <property type="entry name" value="HET"/>
</dbReference>
<keyword evidence="3" id="KW-1185">Reference proteome</keyword>
<protein>
    <recommendedName>
        <fullName evidence="1">Heterokaryon incompatibility domain-containing protein</fullName>
    </recommendedName>
</protein>
<organism evidence="2 3">
    <name type="scientific">Alternaria alternata</name>
    <name type="common">Alternaria rot fungus</name>
    <name type="synonym">Torula alternata</name>
    <dbReference type="NCBI Taxonomy" id="5599"/>
    <lineage>
        <taxon>Eukaryota</taxon>
        <taxon>Fungi</taxon>
        <taxon>Dikarya</taxon>
        <taxon>Ascomycota</taxon>
        <taxon>Pezizomycotina</taxon>
        <taxon>Dothideomycetes</taxon>
        <taxon>Pleosporomycetidae</taxon>
        <taxon>Pleosporales</taxon>
        <taxon>Pleosporineae</taxon>
        <taxon>Pleosporaceae</taxon>
        <taxon>Alternaria</taxon>
        <taxon>Alternaria sect. Alternaria</taxon>
        <taxon>Alternaria alternata complex</taxon>
    </lineage>
</organism>
<proteinExistence type="predicted"/>
<name>A0A177DYC2_ALTAL</name>
<evidence type="ECO:0000313" key="2">
    <source>
        <dbReference type="EMBL" id="OAG24667.1"/>
    </source>
</evidence>
<feature type="domain" description="Heterokaryon incompatibility" evidence="1">
    <location>
        <begin position="65"/>
        <end position="221"/>
    </location>
</feature>
<dbReference type="AlphaFoldDB" id="A0A177DYC2"/>
<reference evidence="2 3" key="1">
    <citation type="submission" date="2016-05" db="EMBL/GenBank/DDBJ databases">
        <title>Comparative analysis of secretome profiles of manganese(II)-oxidizing ascomycete fungi.</title>
        <authorList>
            <consortium name="DOE Joint Genome Institute"/>
            <person name="Zeiner C.A."/>
            <person name="Purvine S.O."/>
            <person name="Zink E.M."/>
            <person name="Wu S."/>
            <person name="Pasa-Tolic L."/>
            <person name="Chaput D.L."/>
            <person name="Haridas S."/>
            <person name="Grigoriev I.V."/>
            <person name="Santelli C.M."/>
            <person name="Hansel C.M."/>
        </authorList>
    </citation>
    <scope>NUCLEOTIDE SEQUENCE [LARGE SCALE GENOMIC DNA]</scope>
    <source>
        <strain evidence="2 3">SRC1lrK2f</strain>
    </source>
</reference>
<evidence type="ECO:0000313" key="3">
    <source>
        <dbReference type="Proteomes" id="UP000077248"/>
    </source>
</evidence>
<dbReference type="InterPro" id="IPR052895">
    <property type="entry name" value="HetReg/Transcr_Mod"/>
</dbReference>
<gene>
    <name evidence="2" type="ORF">CC77DRAFT_1017022</name>
</gene>
<dbReference type="PANTHER" id="PTHR24148">
    <property type="entry name" value="ANKYRIN REPEAT DOMAIN-CONTAINING PROTEIN 39 HOMOLOG-RELATED"/>
    <property type="match status" value="1"/>
</dbReference>
<evidence type="ECO:0000259" key="1">
    <source>
        <dbReference type="Pfam" id="PF06985"/>
    </source>
</evidence>
<dbReference type="PANTHER" id="PTHR24148:SF73">
    <property type="entry name" value="HET DOMAIN PROTEIN (AFU_ORTHOLOGUE AFUA_8G01020)"/>
    <property type="match status" value="1"/>
</dbReference>
<dbReference type="STRING" id="5599.A0A177DYC2"/>
<dbReference type="VEuPathDB" id="FungiDB:CC77DRAFT_1017022"/>
<accession>A0A177DYC2</accession>
<dbReference type="GeneID" id="29109921"/>
<dbReference type="KEGG" id="aalt:CC77DRAFT_1017022"/>